<evidence type="ECO:0000256" key="1">
    <source>
        <dbReference type="ARBA" id="ARBA00001946"/>
    </source>
</evidence>
<dbReference type="InterPro" id="IPR027417">
    <property type="entry name" value="P-loop_NTPase"/>
</dbReference>
<dbReference type="PANTHER" id="PTHR11649:SF13">
    <property type="entry name" value="ENGB-TYPE G DOMAIN-CONTAINING PROTEIN"/>
    <property type="match status" value="1"/>
</dbReference>
<dbReference type="InterPro" id="IPR006073">
    <property type="entry name" value="GTP-bd"/>
</dbReference>
<sequence length="197" mass="21710">MKVVSARFITSAAQPGQYPDTGLGEIAFAGRSNVGKSSLINSLIGRKGLVKVSKTPGKTRLINFFDINGKIVFVDLPGYGFANVPLKVKESWGAMVEGYLNARKELKVVVMLLDCRRKPNEDDQAMIYWLNHANVPSIIVFTKIDKIPKTRRPGMIKKALAPIKEYLDTDARIVTYSAQTGEGKKELWGTIMGYCGA</sequence>
<evidence type="ECO:0000256" key="3">
    <source>
        <dbReference type="ARBA" id="ARBA00022618"/>
    </source>
</evidence>
<evidence type="ECO:0000259" key="10">
    <source>
        <dbReference type="PROSITE" id="PS51706"/>
    </source>
</evidence>
<dbReference type="PANTHER" id="PTHR11649">
    <property type="entry name" value="MSS1/TRME-RELATED GTP-BINDING PROTEIN"/>
    <property type="match status" value="1"/>
</dbReference>
<dbReference type="Gene3D" id="3.40.50.300">
    <property type="entry name" value="P-loop containing nucleotide triphosphate hydrolases"/>
    <property type="match status" value="1"/>
</dbReference>
<keyword evidence="4" id="KW-0479">Metal-binding</keyword>
<dbReference type="GO" id="GO:0000917">
    <property type="term" value="P:division septum assembly"/>
    <property type="evidence" value="ECO:0007669"/>
    <property type="project" value="UniProtKB-KW"/>
</dbReference>
<accession>A0A3B1C8G6</accession>
<dbReference type="GO" id="GO:0046872">
    <property type="term" value="F:metal ion binding"/>
    <property type="evidence" value="ECO:0007669"/>
    <property type="project" value="UniProtKB-KW"/>
</dbReference>
<name>A0A3B1C8G6_9ZZZZ</name>
<reference evidence="11" key="1">
    <citation type="submission" date="2018-06" db="EMBL/GenBank/DDBJ databases">
        <authorList>
            <person name="Zhirakovskaya E."/>
        </authorList>
    </citation>
    <scope>NUCLEOTIDE SEQUENCE</scope>
</reference>
<dbReference type="InterPro" id="IPR030393">
    <property type="entry name" value="G_ENGB_dom"/>
</dbReference>
<evidence type="ECO:0000256" key="6">
    <source>
        <dbReference type="ARBA" id="ARBA00022842"/>
    </source>
</evidence>
<dbReference type="GO" id="GO:0005525">
    <property type="term" value="F:GTP binding"/>
    <property type="evidence" value="ECO:0007669"/>
    <property type="project" value="UniProtKB-KW"/>
</dbReference>
<comment type="similarity">
    <text evidence="2">Belongs to the TRAFAC class TrmE-Era-EngA-EngB-Septin-like GTPase superfamily. EngB GTPase family.</text>
</comment>
<protein>
    <submittedName>
        <fullName evidence="11">GTP-binding protein EngB</fullName>
    </submittedName>
</protein>
<gene>
    <name evidence="11" type="ORF">MNBD_NITROSPINAE02-609</name>
</gene>
<keyword evidence="7" id="KW-0342">GTP-binding</keyword>
<proteinExistence type="inferred from homology"/>
<evidence type="ECO:0000313" key="11">
    <source>
        <dbReference type="EMBL" id="VAX19180.1"/>
    </source>
</evidence>
<dbReference type="FunFam" id="3.40.50.300:FF:000098">
    <property type="entry name" value="Probable GTP-binding protein EngB"/>
    <property type="match status" value="1"/>
</dbReference>
<dbReference type="InterPro" id="IPR005225">
    <property type="entry name" value="Small_GTP-bd"/>
</dbReference>
<evidence type="ECO:0000256" key="5">
    <source>
        <dbReference type="ARBA" id="ARBA00022741"/>
    </source>
</evidence>
<dbReference type="GO" id="GO:0005829">
    <property type="term" value="C:cytosol"/>
    <property type="evidence" value="ECO:0007669"/>
    <property type="project" value="TreeGrafter"/>
</dbReference>
<dbReference type="InterPro" id="IPR019987">
    <property type="entry name" value="GTP-bd_ribosome_bio_YsxC"/>
</dbReference>
<dbReference type="SUPFAM" id="SSF52540">
    <property type="entry name" value="P-loop containing nucleoside triphosphate hydrolases"/>
    <property type="match status" value="1"/>
</dbReference>
<evidence type="ECO:0000256" key="2">
    <source>
        <dbReference type="ARBA" id="ARBA00009638"/>
    </source>
</evidence>
<dbReference type="CDD" id="cd01876">
    <property type="entry name" value="YihA_EngB"/>
    <property type="match status" value="1"/>
</dbReference>
<keyword evidence="6" id="KW-0460">Magnesium</keyword>
<dbReference type="EMBL" id="UOGE01000040">
    <property type="protein sequence ID" value="VAX19180.1"/>
    <property type="molecule type" value="Genomic_DNA"/>
</dbReference>
<evidence type="ECO:0000256" key="9">
    <source>
        <dbReference type="ARBA" id="ARBA00023306"/>
    </source>
</evidence>
<dbReference type="NCBIfam" id="TIGR03598">
    <property type="entry name" value="GTPase_YsxC"/>
    <property type="match status" value="1"/>
</dbReference>
<feature type="domain" description="EngB-type G" evidence="10">
    <location>
        <begin position="22"/>
        <end position="197"/>
    </location>
</feature>
<keyword evidence="5" id="KW-0547">Nucleotide-binding</keyword>
<organism evidence="11">
    <name type="scientific">hydrothermal vent metagenome</name>
    <dbReference type="NCBI Taxonomy" id="652676"/>
    <lineage>
        <taxon>unclassified sequences</taxon>
        <taxon>metagenomes</taxon>
        <taxon>ecological metagenomes</taxon>
    </lineage>
</organism>
<evidence type="ECO:0000256" key="7">
    <source>
        <dbReference type="ARBA" id="ARBA00023134"/>
    </source>
</evidence>
<keyword evidence="8" id="KW-0717">Septation</keyword>
<dbReference type="PROSITE" id="PS51706">
    <property type="entry name" value="G_ENGB"/>
    <property type="match status" value="1"/>
</dbReference>
<comment type="cofactor">
    <cofactor evidence="1">
        <name>Mg(2+)</name>
        <dbReference type="ChEBI" id="CHEBI:18420"/>
    </cofactor>
</comment>
<dbReference type="Pfam" id="PF01926">
    <property type="entry name" value="MMR_HSR1"/>
    <property type="match status" value="1"/>
</dbReference>
<evidence type="ECO:0000256" key="8">
    <source>
        <dbReference type="ARBA" id="ARBA00023210"/>
    </source>
</evidence>
<keyword evidence="3" id="KW-0132">Cell division</keyword>
<dbReference type="AlphaFoldDB" id="A0A3B1C8G6"/>
<evidence type="ECO:0000256" key="4">
    <source>
        <dbReference type="ARBA" id="ARBA00022723"/>
    </source>
</evidence>
<keyword evidence="9" id="KW-0131">Cell cycle</keyword>
<dbReference type="NCBIfam" id="TIGR00231">
    <property type="entry name" value="small_GTP"/>
    <property type="match status" value="1"/>
</dbReference>
<dbReference type="HAMAP" id="MF_00321">
    <property type="entry name" value="GTPase_EngB"/>
    <property type="match status" value="1"/>
</dbReference>